<dbReference type="InterPro" id="IPR010057">
    <property type="entry name" value="Transcription_activator_Rgg_C"/>
</dbReference>
<evidence type="ECO:0000313" key="2">
    <source>
        <dbReference type="EMBL" id="OQO70352.1"/>
    </source>
</evidence>
<comment type="caution">
    <text evidence="2">The sequence shown here is derived from an EMBL/GenBank/DDBJ whole genome shotgun (WGS) entry which is preliminary data.</text>
</comment>
<dbReference type="EMBL" id="MJEA01000005">
    <property type="protein sequence ID" value="OQO70352.1"/>
    <property type="molecule type" value="Genomic_DNA"/>
</dbReference>
<dbReference type="RefSeq" id="WP_081183478.1">
    <property type="nucleotide sequence ID" value="NZ_MJEA01000005.1"/>
</dbReference>
<gene>
    <name evidence="2" type="ORF">BH747_06520</name>
</gene>
<feature type="domain" description="HTH-type transcriptional regulator Rgg C-terminal" evidence="1">
    <location>
        <begin position="4"/>
        <end position="105"/>
    </location>
</feature>
<sequence>MRNTPTREDILKIQKYLFEKEQFFHYEFSLFNNFLNYFNPDFVLILIPTIDNYLDSVNDLVEYQLERITLYINLGYYFFYKDNLTELKKINSILKKLVNNYYLQLTVEQLYKYQLLSDVATNNLMMDKYQKLKDIGLGQLFEQVKNKYTKSK</sequence>
<organism evidence="2 3">
    <name type="scientific">Enterococcus villorum</name>
    <dbReference type="NCBI Taxonomy" id="112904"/>
    <lineage>
        <taxon>Bacteria</taxon>
        <taxon>Bacillati</taxon>
        <taxon>Bacillota</taxon>
        <taxon>Bacilli</taxon>
        <taxon>Lactobacillales</taxon>
        <taxon>Enterococcaceae</taxon>
        <taxon>Enterococcus</taxon>
    </lineage>
</organism>
<dbReference type="Proteomes" id="UP000192477">
    <property type="component" value="Unassembled WGS sequence"/>
</dbReference>
<accession>A0A1V8YCQ5</accession>
<reference evidence="2 3" key="1">
    <citation type="journal article" date="2017" name="BMC Microbiol.">
        <title>Comparative genomics of Enterococcus spp. isolated from bovine feces.</title>
        <authorList>
            <person name="Beukers A.G."/>
            <person name="Zaheer R."/>
            <person name="Goji N."/>
            <person name="Amoako K.K."/>
            <person name="Chaves A.V."/>
            <person name="Ward M.P."/>
            <person name="McAllister T.A."/>
        </authorList>
    </citation>
    <scope>NUCLEOTIDE SEQUENCE [LARGE SCALE GENOMIC DNA]</scope>
    <source>
        <strain evidence="2 3">F1129D 143</strain>
    </source>
</reference>
<dbReference type="Pfam" id="PF21259">
    <property type="entry name" value="Rgg_C"/>
    <property type="match status" value="1"/>
</dbReference>
<name>A0A1V8YCQ5_9ENTE</name>
<proteinExistence type="predicted"/>
<dbReference type="AlphaFoldDB" id="A0A1V8YCQ5"/>
<evidence type="ECO:0000313" key="3">
    <source>
        <dbReference type="Proteomes" id="UP000192477"/>
    </source>
</evidence>
<protein>
    <recommendedName>
        <fullName evidence="1">HTH-type transcriptional regulator Rgg C-terminal domain-containing protein</fullName>
    </recommendedName>
</protein>
<evidence type="ECO:0000259" key="1">
    <source>
        <dbReference type="Pfam" id="PF21259"/>
    </source>
</evidence>